<name>A3ZP61_9BACT</name>
<dbReference type="eggNOG" id="COG5659">
    <property type="taxonomic scope" value="Bacteria"/>
</dbReference>
<evidence type="ECO:0000313" key="2">
    <source>
        <dbReference type="EMBL" id="EAQ81535.1"/>
    </source>
</evidence>
<dbReference type="Proteomes" id="UP000004358">
    <property type="component" value="Unassembled WGS sequence"/>
</dbReference>
<evidence type="ECO:0000259" key="1">
    <source>
        <dbReference type="Pfam" id="PF13546"/>
    </source>
</evidence>
<protein>
    <submittedName>
        <fullName evidence="2">Transposase</fullName>
    </submittedName>
</protein>
<comment type="caution">
    <text evidence="2">The sequence shown here is derived from an EMBL/GenBank/DDBJ whole genome shotgun (WGS) entry which is preliminary data.</text>
</comment>
<dbReference type="PANTHER" id="PTHR33627:SF1">
    <property type="entry name" value="TRANSPOSASE"/>
    <property type="match status" value="1"/>
</dbReference>
<feature type="domain" description="Transposase IS701-like DDE" evidence="1">
    <location>
        <begin position="8"/>
        <end position="94"/>
    </location>
</feature>
<dbReference type="AlphaFoldDB" id="A3ZP61"/>
<dbReference type="OrthoDB" id="292204at2"/>
<dbReference type="EMBL" id="AANZ01000004">
    <property type="protein sequence ID" value="EAQ81535.1"/>
    <property type="molecule type" value="Genomic_DNA"/>
</dbReference>
<organism evidence="2 3">
    <name type="scientific">Blastopirellula marina DSM 3645</name>
    <dbReference type="NCBI Taxonomy" id="314230"/>
    <lineage>
        <taxon>Bacteria</taxon>
        <taxon>Pseudomonadati</taxon>
        <taxon>Planctomycetota</taxon>
        <taxon>Planctomycetia</taxon>
        <taxon>Pirellulales</taxon>
        <taxon>Pirellulaceae</taxon>
        <taxon>Blastopirellula</taxon>
    </lineage>
</organism>
<dbReference type="PANTHER" id="PTHR33627">
    <property type="entry name" value="TRANSPOSASE"/>
    <property type="match status" value="1"/>
</dbReference>
<dbReference type="Pfam" id="PF13546">
    <property type="entry name" value="DDE_5"/>
    <property type="match status" value="1"/>
</dbReference>
<accession>A3ZP61</accession>
<dbReference type="STRING" id="314230.DSM3645_28177"/>
<gene>
    <name evidence="2" type="ORF">DSM3645_28177</name>
</gene>
<reference evidence="2 3" key="1">
    <citation type="submission" date="2006-02" db="EMBL/GenBank/DDBJ databases">
        <authorList>
            <person name="Amann R."/>
            <person name="Ferriera S."/>
            <person name="Johnson J."/>
            <person name="Kravitz S."/>
            <person name="Halpern A."/>
            <person name="Remington K."/>
            <person name="Beeson K."/>
            <person name="Tran B."/>
            <person name="Rogers Y.-H."/>
            <person name="Friedman R."/>
            <person name="Venter J.C."/>
        </authorList>
    </citation>
    <scope>NUCLEOTIDE SEQUENCE [LARGE SCALE GENOMIC DNA]</scope>
    <source>
        <strain evidence="2 3">DSM 3645</strain>
    </source>
</reference>
<dbReference type="HOGENOM" id="CLU_2380478_0_0_0"/>
<evidence type="ECO:0000313" key="3">
    <source>
        <dbReference type="Proteomes" id="UP000004358"/>
    </source>
</evidence>
<proteinExistence type="predicted"/>
<sequence>MGERPGASKKNYVPEEIEFLTKPQLALKLIDQSAEQGVEVKAWTFDENYGRDGKFLDGLDERKLTFVGEVPPKFHVWLSKPNLRQKPARNKVGR</sequence>
<dbReference type="InterPro" id="IPR039365">
    <property type="entry name" value="IS701-like"/>
</dbReference>
<dbReference type="InterPro" id="IPR038721">
    <property type="entry name" value="IS701-like_DDE_dom"/>
</dbReference>